<sequence>MAFLKKAAVLGSNDYYEVNPQAKKYLFRDYGFKETASGNLQLIRPLDTNLQNKQSPKLKITVAEDLQTLKMSITTANGMKALNIFNSAAHQDKQEQFNYLMADMVHAGCLVKSE</sequence>
<dbReference type="AlphaFoldDB" id="A0A430AVM5"/>
<dbReference type="Proteomes" id="UP000286773">
    <property type="component" value="Unassembled WGS sequence"/>
</dbReference>
<evidence type="ECO:0000313" key="2">
    <source>
        <dbReference type="Proteomes" id="UP000286773"/>
    </source>
</evidence>
<proteinExistence type="predicted"/>
<dbReference type="InterPro" id="IPR014965">
    <property type="entry name" value="Amino_acid_metab_prot_put"/>
</dbReference>
<organism evidence="1 2">
    <name type="scientific">Vagococcus acidifermentans</name>
    <dbReference type="NCBI Taxonomy" id="564710"/>
    <lineage>
        <taxon>Bacteria</taxon>
        <taxon>Bacillati</taxon>
        <taxon>Bacillota</taxon>
        <taxon>Bacilli</taxon>
        <taxon>Lactobacillales</taxon>
        <taxon>Enterococcaceae</taxon>
        <taxon>Vagococcus</taxon>
    </lineage>
</organism>
<comment type="caution">
    <text evidence="1">The sequence shown here is derived from an EMBL/GenBank/DDBJ whole genome shotgun (WGS) entry which is preliminary data.</text>
</comment>
<gene>
    <name evidence="1" type="ORF">CBF27_06675</name>
</gene>
<dbReference type="RefSeq" id="WP_126813551.1">
    <property type="nucleotide sequence ID" value="NZ_NGKC01000006.1"/>
</dbReference>
<keyword evidence="2" id="KW-1185">Reference proteome</keyword>
<dbReference type="OrthoDB" id="2166222at2"/>
<dbReference type="EMBL" id="NGKC01000006">
    <property type="protein sequence ID" value="RSU12105.1"/>
    <property type="molecule type" value="Genomic_DNA"/>
</dbReference>
<name>A0A430AVM5_9ENTE</name>
<protein>
    <submittedName>
        <fullName evidence="1">Cysteine desulfurase</fullName>
    </submittedName>
</protein>
<accession>A0A430AVM5</accession>
<reference evidence="1 2" key="1">
    <citation type="submission" date="2017-05" db="EMBL/GenBank/DDBJ databases">
        <title>Vagococcus spp. assemblies.</title>
        <authorList>
            <person name="Gulvik C.A."/>
        </authorList>
    </citation>
    <scope>NUCLEOTIDE SEQUENCE [LARGE SCALE GENOMIC DNA]</scope>
    <source>
        <strain evidence="1 2">LMG 24798</strain>
    </source>
</reference>
<dbReference type="SUPFAM" id="SSF160800">
    <property type="entry name" value="Lp2179-like"/>
    <property type="match status" value="1"/>
</dbReference>
<dbReference type="InterPro" id="IPR035942">
    <property type="entry name" value="Lp2179-like_sf"/>
</dbReference>
<dbReference type="Gene3D" id="3.30.1820.10">
    <property type="entry name" value="Lp2179-like"/>
    <property type="match status" value="1"/>
</dbReference>
<dbReference type="Pfam" id="PF08866">
    <property type="entry name" value="DUF1831"/>
    <property type="match status" value="1"/>
</dbReference>
<evidence type="ECO:0000313" key="1">
    <source>
        <dbReference type="EMBL" id="RSU12105.1"/>
    </source>
</evidence>